<dbReference type="InterPro" id="IPR002881">
    <property type="entry name" value="DUF58"/>
</dbReference>
<protein>
    <submittedName>
        <fullName evidence="2">DUF58 domain-containing protein</fullName>
    </submittedName>
</protein>
<dbReference type="PANTHER" id="PTHR33608">
    <property type="entry name" value="BLL2464 PROTEIN"/>
    <property type="match status" value="1"/>
</dbReference>
<evidence type="ECO:0000259" key="1">
    <source>
        <dbReference type="Pfam" id="PF01882"/>
    </source>
</evidence>
<dbReference type="AlphaFoldDB" id="A0A8J8MF34"/>
<dbReference type="Pfam" id="PF01882">
    <property type="entry name" value="DUF58"/>
    <property type="match status" value="1"/>
</dbReference>
<keyword evidence="3" id="KW-1185">Reference proteome</keyword>
<sequence>MNEQIFTSDFMNKLEKLSISVKNMATYGLAGSRKSKAKGMSVEFSDYREYVPSDDFRRIDWNAYGRFKKLYIKLFMEEKEAVFRIFIDNSKSMSFNNKNITSLRLAAAFTYITLNNLDKVLINPLISNETGIFLGQGKNSFMKHISYLENIDFNNHETSFAGLKKMNFNGSGISIIISDLFTNENIEDVIKFLAFNKQQILVLHILSEEEMNPRIDGKLKMVDSETGQEKNLVITPRLLKKYKENVKRFSNNINDICSKYGATYVNIKSTDSIEKIILEDLIGTFIMI</sequence>
<gene>
    <name evidence="2" type="ORF">HYG85_23635</name>
</gene>
<accession>A0A8J8MF34</accession>
<dbReference type="PANTHER" id="PTHR33608:SF7">
    <property type="entry name" value="DUF58 DOMAIN-CONTAINING PROTEIN"/>
    <property type="match status" value="1"/>
</dbReference>
<dbReference type="Proteomes" id="UP000677305">
    <property type="component" value="Chromosome"/>
</dbReference>
<feature type="domain" description="DUF58" evidence="1">
    <location>
        <begin position="46"/>
        <end position="248"/>
    </location>
</feature>
<dbReference type="EMBL" id="CP058561">
    <property type="protein sequence ID" value="QUH31761.1"/>
    <property type="molecule type" value="Genomic_DNA"/>
</dbReference>
<dbReference type="KEGG" id="vgu:HYG85_23635"/>
<name>A0A8J8MF34_9FIRM</name>
<dbReference type="RefSeq" id="WP_212691702.1">
    <property type="nucleotide sequence ID" value="NZ_CAJXUH010000010.1"/>
</dbReference>
<reference evidence="2 3" key="1">
    <citation type="submission" date="2020-07" db="EMBL/GenBank/DDBJ databases">
        <title>Vallitalea guaymasensis genome.</title>
        <authorList>
            <person name="Postec A."/>
        </authorList>
    </citation>
    <scope>NUCLEOTIDE SEQUENCE [LARGE SCALE GENOMIC DNA]</scope>
    <source>
        <strain evidence="2 3">Ra1766G1</strain>
    </source>
</reference>
<proteinExistence type="predicted"/>
<organism evidence="2 3">
    <name type="scientific">Vallitalea guaymasensis</name>
    <dbReference type="NCBI Taxonomy" id="1185412"/>
    <lineage>
        <taxon>Bacteria</taxon>
        <taxon>Bacillati</taxon>
        <taxon>Bacillota</taxon>
        <taxon>Clostridia</taxon>
        <taxon>Lachnospirales</taxon>
        <taxon>Vallitaleaceae</taxon>
        <taxon>Vallitalea</taxon>
    </lineage>
</organism>
<evidence type="ECO:0000313" key="2">
    <source>
        <dbReference type="EMBL" id="QUH31761.1"/>
    </source>
</evidence>
<evidence type="ECO:0000313" key="3">
    <source>
        <dbReference type="Proteomes" id="UP000677305"/>
    </source>
</evidence>